<dbReference type="Pfam" id="PF02770">
    <property type="entry name" value="Acyl-CoA_dh_M"/>
    <property type="match status" value="1"/>
</dbReference>
<dbReference type="InterPro" id="IPR006091">
    <property type="entry name" value="Acyl-CoA_Oxase/DH_mid-dom"/>
</dbReference>
<feature type="domain" description="Acyl-CoA oxidase/dehydrogenase middle" evidence="8">
    <location>
        <begin position="136"/>
        <end position="193"/>
    </location>
</feature>
<sequence>MDFSLSETQTDAAALAAMVFKNECTPDRLKAAVGPDGRFDADLWARLGDAGLLGLCLPESLAGSGLGLMELCSVLVEAGRYVAPVPLASHLPTAMAIAKFGDAAAKGMWLEGASSGHAILTTAVAEEREHLPAHPTTQADFDGQQWLLTGVKTVVPAGTLAELFVVPAQTADGVTAFLVHPDDAGVTVTPQRVSDGDVTARLELDRAAVPAGRVLGGIGAGTEVVDWLQQRLTVAACAMQLGIVKGALDLTAQYARTREQFGRAIGTFQAVSQRLADGYIDVLGAELTLWQAAWRLEEGLPAEKEIATAKLWAADAGHRIAHTTVHVHGGVGIDLDGEAHRYFTEAKLYEFVLGGTTDQARKVGRLLAAEPV</sequence>
<protein>
    <submittedName>
        <fullName evidence="10">Acyl-CoA dehydrogenase</fullName>
    </submittedName>
</protein>
<comment type="cofactor">
    <cofactor evidence="1 6">
        <name>FAD</name>
        <dbReference type="ChEBI" id="CHEBI:57692"/>
    </cofactor>
</comment>
<dbReference type="EMBL" id="RJSF01000040">
    <property type="protein sequence ID" value="RNM14215.1"/>
    <property type="molecule type" value="Genomic_DNA"/>
</dbReference>
<dbReference type="Pfam" id="PF02771">
    <property type="entry name" value="Acyl-CoA_dh_N"/>
    <property type="match status" value="1"/>
</dbReference>
<dbReference type="PANTHER" id="PTHR43884:SF20">
    <property type="entry name" value="ACYL-COA DEHYDROGENASE FADE28"/>
    <property type="match status" value="1"/>
</dbReference>
<dbReference type="InterPro" id="IPR037069">
    <property type="entry name" value="AcylCoA_DH/ox_N_sf"/>
</dbReference>
<name>A0A3N0GP08_9ACTN</name>
<evidence type="ECO:0000259" key="8">
    <source>
        <dbReference type="Pfam" id="PF02770"/>
    </source>
</evidence>
<keyword evidence="5 6" id="KW-0560">Oxidoreductase</keyword>
<dbReference type="RefSeq" id="WP_123223623.1">
    <property type="nucleotide sequence ID" value="NZ_RJSF01000040.1"/>
</dbReference>
<evidence type="ECO:0000256" key="1">
    <source>
        <dbReference type="ARBA" id="ARBA00001974"/>
    </source>
</evidence>
<evidence type="ECO:0000259" key="9">
    <source>
        <dbReference type="Pfam" id="PF02771"/>
    </source>
</evidence>
<dbReference type="InterPro" id="IPR036250">
    <property type="entry name" value="AcylCo_DH-like_C"/>
</dbReference>
<keyword evidence="11" id="KW-1185">Reference proteome</keyword>
<dbReference type="InterPro" id="IPR046373">
    <property type="entry name" value="Acyl-CoA_Oxase/DH_mid-dom_sf"/>
</dbReference>
<dbReference type="Gene3D" id="1.20.140.10">
    <property type="entry name" value="Butyryl-CoA Dehydrogenase, subunit A, domain 3"/>
    <property type="match status" value="1"/>
</dbReference>
<dbReference type="GO" id="GO:0003995">
    <property type="term" value="F:acyl-CoA dehydrogenase activity"/>
    <property type="evidence" value="ECO:0007669"/>
    <property type="project" value="TreeGrafter"/>
</dbReference>
<dbReference type="GO" id="GO:0050660">
    <property type="term" value="F:flavin adenine dinucleotide binding"/>
    <property type="evidence" value="ECO:0007669"/>
    <property type="project" value="InterPro"/>
</dbReference>
<keyword evidence="3 6" id="KW-0285">Flavoprotein</keyword>
<comment type="caution">
    <text evidence="10">The sequence shown here is derived from an EMBL/GenBank/DDBJ whole genome shotgun (WGS) entry which is preliminary data.</text>
</comment>
<dbReference type="CDD" id="cd00567">
    <property type="entry name" value="ACAD"/>
    <property type="match status" value="1"/>
</dbReference>
<dbReference type="InterPro" id="IPR013786">
    <property type="entry name" value="AcylCoA_DH/ox_N"/>
</dbReference>
<proteinExistence type="inferred from homology"/>
<evidence type="ECO:0000256" key="5">
    <source>
        <dbReference type="ARBA" id="ARBA00023002"/>
    </source>
</evidence>
<dbReference type="PANTHER" id="PTHR43884">
    <property type="entry name" value="ACYL-COA DEHYDROGENASE"/>
    <property type="match status" value="1"/>
</dbReference>
<dbReference type="AlphaFoldDB" id="A0A3N0GP08"/>
<dbReference type="Pfam" id="PF00441">
    <property type="entry name" value="Acyl-CoA_dh_1"/>
    <property type="match status" value="1"/>
</dbReference>
<dbReference type="OrthoDB" id="7328575at2"/>
<evidence type="ECO:0000259" key="7">
    <source>
        <dbReference type="Pfam" id="PF00441"/>
    </source>
</evidence>
<reference evidence="10 11" key="1">
    <citation type="submission" date="2018-11" db="EMBL/GenBank/DDBJ databases">
        <authorList>
            <person name="Li F."/>
        </authorList>
    </citation>
    <scope>NUCLEOTIDE SEQUENCE [LARGE SCALE GENOMIC DNA]</scope>
    <source>
        <strain evidence="10 11">Gsoil 818</strain>
    </source>
</reference>
<evidence type="ECO:0000256" key="2">
    <source>
        <dbReference type="ARBA" id="ARBA00009347"/>
    </source>
</evidence>
<dbReference type="Proteomes" id="UP000279994">
    <property type="component" value="Unassembled WGS sequence"/>
</dbReference>
<feature type="domain" description="Acyl-CoA dehydrogenase/oxidase C-terminal" evidence="7">
    <location>
        <begin position="233"/>
        <end position="358"/>
    </location>
</feature>
<dbReference type="Gene3D" id="2.40.110.10">
    <property type="entry name" value="Butyryl-CoA Dehydrogenase, subunit A, domain 2"/>
    <property type="match status" value="1"/>
</dbReference>
<feature type="domain" description="Acyl-CoA dehydrogenase/oxidase N-terminal" evidence="9">
    <location>
        <begin position="7"/>
        <end position="116"/>
    </location>
</feature>
<accession>A0A3N0GP08</accession>
<evidence type="ECO:0000256" key="4">
    <source>
        <dbReference type="ARBA" id="ARBA00022827"/>
    </source>
</evidence>
<dbReference type="SUPFAM" id="SSF56645">
    <property type="entry name" value="Acyl-CoA dehydrogenase NM domain-like"/>
    <property type="match status" value="1"/>
</dbReference>
<dbReference type="Gene3D" id="1.10.540.10">
    <property type="entry name" value="Acyl-CoA dehydrogenase/oxidase, N-terminal domain"/>
    <property type="match status" value="1"/>
</dbReference>
<dbReference type="InterPro" id="IPR009075">
    <property type="entry name" value="AcylCo_DH/oxidase_C"/>
</dbReference>
<organism evidence="10 11">
    <name type="scientific">Nocardioides pocheonensis</name>
    <dbReference type="NCBI Taxonomy" id="661485"/>
    <lineage>
        <taxon>Bacteria</taxon>
        <taxon>Bacillati</taxon>
        <taxon>Actinomycetota</taxon>
        <taxon>Actinomycetes</taxon>
        <taxon>Propionibacteriales</taxon>
        <taxon>Nocardioidaceae</taxon>
        <taxon>Nocardioides</taxon>
    </lineage>
</organism>
<comment type="similarity">
    <text evidence="2 6">Belongs to the acyl-CoA dehydrogenase family.</text>
</comment>
<evidence type="ECO:0000313" key="10">
    <source>
        <dbReference type="EMBL" id="RNM14215.1"/>
    </source>
</evidence>
<keyword evidence="4 6" id="KW-0274">FAD</keyword>
<dbReference type="InterPro" id="IPR009100">
    <property type="entry name" value="AcylCoA_DH/oxidase_NM_dom_sf"/>
</dbReference>
<evidence type="ECO:0000313" key="11">
    <source>
        <dbReference type="Proteomes" id="UP000279994"/>
    </source>
</evidence>
<evidence type="ECO:0000256" key="3">
    <source>
        <dbReference type="ARBA" id="ARBA00022630"/>
    </source>
</evidence>
<dbReference type="SUPFAM" id="SSF47203">
    <property type="entry name" value="Acyl-CoA dehydrogenase C-terminal domain-like"/>
    <property type="match status" value="1"/>
</dbReference>
<gene>
    <name evidence="10" type="ORF">EFL26_14940</name>
</gene>
<evidence type="ECO:0000256" key="6">
    <source>
        <dbReference type="RuleBase" id="RU362125"/>
    </source>
</evidence>